<keyword evidence="4" id="KW-1185">Reference proteome</keyword>
<dbReference type="InterPro" id="IPR032466">
    <property type="entry name" value="Metal_Hydrolase"/>
</dbReference>
<evidence type="ECO:0000313" key="4">
    <source>
        <dbReference type="Proteomes" id="UP000094243"/>
    </source>
</evidence>
<dbReference type="Proteomes" id="UP000094243">
    <property type="component" value="Unassembled WGS sequence"/>
</dbReference>
<dbReference type="AlphaFoldDB" id="A0A1E3RU01"/>
<dbReference type="GO" id="GO:0005737">
    <property type="term" value="C:cytoplasm"/>
    <property type="evidence" value="ECO:0007669"/>
    <property type="project" value="TreeGrafter"/>
</dbReference>
<proteinExistence type="predicted"/>
<evidence type="ECO:0000259" key="2">
    <source>
        <dbReference type="Pfam" id="PF04909"/>
    </source>
</evidence>
<organism evidence="3 4">
    <name type="scientific">Mycolicibacterium holsaticum</name>
    <dbReference type="NCBI Taxonomy" id="152142"/>
    <lineage>
        <taxon>Bacteria</taxon>
        <taxon>Bacillati</taxon>
        <taxon>Actinomycetota</taxon>
        <taxon>Actinomycetes</taxon>
        <taxon>Mycobacteriales</taxon>
        <taxon>Mycobacteriaceae</taxon>
        <taxon>Mycolicibacterium</taxon>
    </lineage>
</organism>
<sequence>MSASGQFFMSADNAAVLFPNLAFIGPEVFYAAGPEYPEFRNVALRAYNDFILEWASADPNRLLPLACIPYWNVKDAVAEIERCAELGHRGLVTTGKPHIHGQPILADRHYDPMWAAAQDAGLSINFHVGGGRMEDFINEERIATEKFRAMMMRTLTGSTFDSAHTLTDLLSSGVLSRFPDLKFVTSESAVGYIPFLLESLDYAFKKMEPWRERPDFQKDGMLPSDYFHRQCYANFWYEKLTPWHVEKIGADNLLWESDYPHQTCLIDDEVWDSVDYGIGDLSNEVREKVCWENAAQLYHVEIPAAV</sequence>
<dbReference type="GO" id="GO:0019748">
    <property type="term" value="P:secondary metabolic process"/>
    <property type="evidence" value="ECO:0007669"/>
    <property type="project" value="TreeGrafter"/>
</dbReference>
<feature type="domain" description="Amidohydrolase-related" evidence="2">
    <location>
        <begin position="43"/>
        <end position="299"/>
    </location>
</feature>
<dbReference type="GO" id="GO:0016787">
    <property type="term" value="F:hydrolase activity"/>
    <property type="evidence" value="ECO:0007669"/>
    <property type="project" value="InterPro"/>
</dbReference>
<dbReference type="InterPro" id="IPR032465">
    <property type="entry name" value="ACMSD"/>
</dbReference>
<dbReference type="InterPro" id="IPR006680">
    <property type="entry name" value="Amidohydro-rel"/>
</dbReference>
<comment type="caution">
    <text evidence="3">The sequence shown here is derived from an EMBL/GenBank/DDBJ whole genome shotgun (WGS) entry which is preliminary data.</text>
</comment>
<evidence type="ECO:0000313" key="3">
    <source>
        <dbReference type="EMBL" id="ODQ93396.1"/>
    </source>
</evidence>
<dbReference type="Gene3D" id="3.20.20.140">
    <property type="entry name" value="Metal-dependent hydrolases"/>
    <property type="match status" value="1"/>
</dbReference>
<accession>A0A1E3RU01</accession>
<name>A0A1E3RU01_9MYCO</name>
<dbReference type="Pfam" id="PF04909">
    <property type="entry name" value="Amidohydro_2"/>
    <property type="match status" value="1"/>
</dbReference>
<gene>
    <name evidence="3" type="ORF">BHQ17_13605</name>
</gene>
<evidence type="ECO:0000256" key="1">
    <source>
        <dbReference type="ARBA" id="ARBA00023239"/>
    </source>
</evidence>
<dbReference type="PANTHER" id="PTHR21240">
    <property type="entry name" value="2-AMINO-3-CARBOXYLMUCONATE-6-SEMIALDEHYDE DECARBOXYLASE"/>
    <property type="match status" value="1"/>
</dbReference>
<dbReference type="SUPFAM" id="SSF51556">
    <property type="entry name" value="Metallo-dependent hydrolases"/>
    <property type="match status" value="1"/>
</dbReference>
<keyword evidence="1" id="KW-0456">Lyase</keyword>
<protein>
    <recommendedName>
        <fullName evidence="2">Amidohydrolase-related domain-containing protein</fullName>
    </recommendedName>
</protein>
<dbReference type="EMBL" id="MIGZ01000070">
    <property type="protein sequence ID" value="ODQ93396.1"/>
    <property type="molecule type" value="Genomic_DNA"/>
</dbReference>
<dbReference type="PANTHER" id="PTHR21240:SF28">
    <property type="entry name" value="ISO-OROTATE DECARBOXYLASE (EUROFUNG)"/>
    <property type="match status" value="1"/>
</dbReference>
<reference evidence="4" key="1">
    <citation type="submission" date="2016-09" db="EMBL/GenBank/DDBJ databases">
        <authorList>
            <person name="Greninger A.L."/>
            <person name="Jerome K.R."/>
            <person name="Mcnair B."/>
            <person name="Wallis C."/>
            <person name="Fang F."/>
        </authorList>
    </citation>
    <scope>NUCLEOTIDE SEQUENCE [LARGE SCALE GENOMIC DNA]</scope>
    <source>
        <strain evidence="4">M7</strain>
    </source>
</reference>
<dbReference type="GO" id="GO:0016831">
    <property type="term" value="F:carboxy-lyase activity"/>
    <property type="evidence" value="ECO:0007669"/>
    <property type="project" value="InterPro"/>
</dbReference>